<sequence>MSVPDAAWKQLLSASVELSGQTPEPASEPPSQQDLEFLQNAMAESFGAAASAAPNQPNLYQKFVEFGAKATLTSAEIADALEVSERLDDWLAAGMYSSSFETDEALNSLLHLTVESENDEVCLAYVSLIPLLAENRPQFQENICKHKIFSEFLTSLDKKLDAKPRILAAVLSAISAIVRSSPEAFKVFVTLKGLQRFENVVAKYQNDRVAAKAAIILSNIHFSMNDETPNTQTPAFKKLVNTICHVYIELKKRHNHIESTGVNDEAEYAFVQEAVQKIVTTITTNIKSTNVDKATKSQLLEFIGQADAESTDHRQIRAVFTDKPSIPIKGNKSHNK</sequence>
<dbReference type="GO" id="GO:0000774">
    <property type="term" value="F:adenyl-nucleotide exchange factor activity"/>
    <property type="evidence" value="ECO:0007669"/>
    <property type="project" value="TreeGrafter"/>
</dbReference>
<evidence type="ECO:0000313" key="2">
    <source>
        <dbReference type="Proteomes" id="UP000005237"/>
    </source>
</evidence>
<evidence type="ECO:0008006" key="3">
    <source>
        <dbReference type="Google" id="ProtNLM"/>
    </source>
</evidence>
<protein>
    <recommendedName>
        <fullName evidence="3">Hsp70 nucleotide exchange factor fes1</fullName>
    </recommendedName>
</protein>
<dbReference type="Proteomes" id="UP000005237">
    <property type="component" value="Unassembled WGS sequence"/>
</dbReference>
<name>A0A8R1EJL5_CAEJA</name>
<dbReference type="PANTHER" id="PTHR19316">
    <property type="entry name" value="PROTEIN FOLDING REGULATOR"/>
    <property type="match status" value="1"/>
</dbReference>
<dbReference type="EnsemblMetazoa" id="CJA37232.1">
    <property type="protein sequence ID" value="CJA37232.1"/>
    <property type="gene ID" value="WBGene00213079"/>
</dbReference>
<dbReference type="GO" id="GO:0005783">
    <property type="term" value="C:endoplasmic reticulum"/>
    <property type="evidence" value="ECO:0007669"/>
    <property type="project" value="TreeGrafter"/>
</dbReference>
<dbReference type="InterPro" id="IPR016024">
    <property type="entry name" value="ARM-type_fold"/>
</dbReference>
<evidence type="ECO:0000313" key="1">
    <source>
        <dbReference type="EnsemblMetazoa" id="CJA37232.1"/>
    </source>
</evidence>
<accession>A0A8R1EJL5</accession>
<dbReference type="PANTHER" id="PTHR19316:SF18">
    <property type="entry name" value="HSP70-BINDING PROTEIN 1"/>
    <property type="match status" value="1"/>
</dbReference>
<dbReference type="Gene3D" id="1.25.10.10">
    <property type="entry name" value="Leucine-rich Repeat Variant"/>
    <property type="match status" value="1"/>
</dbReference>
<dbReference type="InterPro" id="IPR011989">
    <property type="entry name" value="ARM-like"/>
</dbReference>
<organism evidence="1 2">
    <name type="scientific">Caenorhabditis japonica</name>
    <dbReference type="NCBI Taxonomy" id="281687"/>
    <lineage>
        <taxon>Eukaryota</taxon>
        <taxon>Metazoa</taxon>
        <taxon>Ecdysozoa</taxon>
        <taxon>Nematoda</taxon>
        <taxon>Chromadorea</taxon>
        <taxon>Rhabditida</taxon>
        <taxon>Rhabditina</taxon>
        <taxon>Rhabditomorpha</taxon>
        <taxon>Rhabditoidea</taxon>
        <taxon>Rhabditidae</taxon>
        <taxon>Peloderinae</taxon>
        <taxon>Caenorhabditis</taxon>
    </lineage>
</organism>
<dbReference type="SUPFAM" id="SSF48371">
    <property type="entry name" value="ARM repeat"/>
    <property type="match status" value="1"/>
</dbReference>
<dbReference type="AlphaFoldDB" id="A0A8R1EJL5"/>
<dbReference type="InterPro" id="IPR050693">
    <property type="entry name" value="Hsp70_NEF-Inhibitors"/>
</dbReference>
<proteinExistence type="predicted"/>
<reference evidence="1" key="2">
    <citation type="submission" date="2022-06" db="UniProtKB">
        <authorList>
            <consortium name="EnsemblMetazoa"/>
        </authorList>
    </citation>
    <scope>IDENTIFICATION</scope>
    <source>
        <strain evidence="1">DF5081</strain>
    </source>
</reference>
<keyword evidence="2" id="KW-1185">Reference proteome</keyword>
<reference evidence="2" key="1">
    <citation type="submission" date="2010-08" db="EMBL/GenBank/DDBJ databases">
        <authorList>
            <consortium name="Caenorhabditis japonica Sequencing Consortium"/>
            <person name="Wilson R.K."/>
        </authorList>
    </citation>
    <scope>NUCLEOTIDE SEQUENCE [LARGE SCALE GENOMIC DNA]</scope>
    <source>
        <strain evidence="2">DF5081</strain>
    </source>
</reference>